<gene>
    <name evidence="1" type="ORF">IAC53_00240</name>
</gene>
<dbReference type="Proteomes" id="UP000824071">
    <property type="component" value="Unassembled WGS sequence"/>
</dbReference>
<sequence length="129" mass="13887">MLFCKPETKKEAISTLFPDEPLRTNGTYGAYTALDGDTPVGKALVLTHGTRCTVLRLAAAKNDPETRELLLRACLHFAANRGAYFAQCRLLDLEDTLLSLGFREQDGEFSGDIPTLLTGSCGHCAGHGG</sequence>
<dbReference type="EMBL" id="DVMW01000001">
    <property type="protein sequence ID" value="HIU35031.1"/>
    <property type="molecule type" value="Genomic_DNA"/>
</dbReference>
<accession>A0A9D1IDX3</accession>
<reference evidence="1" key="1">
    <citation type="submission" date="2020-10" db="EMBL/GenBank/DDBJ databases">
        <authorList>
            <person name="Gilroy R."/>
        </authorList>
    </citation>
    <scope>NUCLEOTIDE SEQUENCE</scope>
    <source>
        <strain evidence="1">ChiGjej1B1-19959</strain>
    </source>
</reference>
<evidence type="ECO:0000313" key="1">
    <source>
        <dbReference type="EMBL" id="HIU35031.1"/>
    </source>
</evidence>
<name>A0A9D1IDX3_9FIRM</name>
<dbReference type="AlphaFoldDB" id="A0A9D1IDX3"/>
<protein>
    <submittedName>
        <fullName evidence="1">Uncharacterized protein</fullName>
    </submittedName>
</protein>
<reference evidence="1" key="2">
    <citation type="journal article" date="2021" name="PeerJ">
        <title>Extensive microbial diversity within the chicken gut microbiome revealed by metagenomics and culture.</title>
        <authorList>
            <person name="Gilroy R."/>
            <person name="Ravi A."/>
            <person name="Getino M."/>
            <person name="Pursley I."/>
            <person name="Horton D.L."/>
            <person name="Alikhan N.F."/>
            <person name="Baker D."/>
            <person name="Gharbi K."/>
            <person name="Hall N."/>
            <person name="Watson M."/>
            <person name="Adriaenssens E.M."/>
            <person name="Foster-Nyarko E."/>
            <person name="Jarju S."/>
            <person name="Secka A."/>
            <person name="Antonio M."/>
            <person name="Oren A."/>
            <person name="Chaudhuri R.R."/>
            <person name="La Ragione R."/>
            <person name="Hildebrand F."/>
            <person name="Pallen M.J."/>
        </authorList>
    </citation>
    <scope>NUCLEOTIDE SEQUENCE</scope>
    <source>
        <strain evidence="1">ChiGjej1B1-19959</strain>
    </source>
</reference>
<proteinExistence type="predicted"/>
<comment type="caution">
    <text evidence="1">The sequence shown here is derived from an EMBL/GenBank/DDBJ whole genome shotgun (WGS) entry which is preliminary data.</text>
</comment>
<evidence type="ECO:0000313" key="2">
    <source>
        <dbReference type="Proteomes" id="UP000824071"/>
    </source>
</evidence>
<organism evidence="1 2">
    <name type="scientific">Candidatus Fimenecus excrementigallinarum</name>
    <dbReference type="NCBI Taxonomy" id="2840816"/>
    <lineage>
        <taxon>Bacteria</taxon>
        <taxon>Bacillati</taxon>
        <taxon>Bacillota</taxon>
        <taxon>Clostridia</taxon>
        <taxon>Candidatus Fimenecus</taxon>
    </lineage>
</organism>